<comment type="similarity">
    <text evidence="1 8">Belongs to the cytochrome P450 family.</text>
</comment>
<proteinExistence type="inferred from homology"/>
<dbReference type="AlphaFoldDB" id="A0A858RKY9"/>
<dbReference type="RefSeq" id="WP_169455805.1">
    <property type="nucleotide sequence ID" value="NZ_CP051774.1"/>
</dbReference>
<dbReference type="PRINTS" id="PR00463">
    <property type="entry name" value="EP450I"/>
</dbReference>
<evidence type="ECO:0000313" key="9">
    <source>
        <dbReference type="EMBL" id="QJE97405.1"/>
    </source>
</evidence>
<keyword evidence="4 8" id="KW-0560">Oxidoreductase</keyword>
<dbReference type="PANTHER" id="PTHR24291:SF50">
    <property type="entry name" value="BIFUNCTIONAL ALBAFLAVENONE MONOOXYGENASE_TERPENE SYNTHASE"/>
    <property type="match status" value="1"/>
</dbReference>
<evidence type="ECO:0000256" key="4">
    <source>
        <dbReference type="ARBA" id="ARBA00023002"/>
    </source>
</evidence>
<keyword evidence="5 7" id="KW-0408">Iron</keyword>
<sequence length="446" mass="51088">MIRIAPAVDEPRHWLMGSAFYAQRDPLKWIPRWAEKYGDVYTIGSPIGSAMVVASPELARQVLADRYAHYIEKGRSYAVLRILMGNGLVTSSGEFWRGQRKLTQPAFHRRRLDAIFAMMVRRSRAMAERLSKADQALDIAPVFSQLTLEIISEAMFSTDVESEASKVGGYIHILNETALRMLRQPWRFFMPRRFPTPFTKTEFNARASMDAIVHNIIERRRKGGEDHDDLLSMFLSACDEETGKGMSNEQLRDEVMTMFVAGHETTANAMCWLLHLVATHPEIEAKLMAEIDAAGDALDTGSLAAFPYTRQVVEESLRMFPTIWSVGRRCVKEDELGGYHVRPGTTLLIPIFHFHWGEKWWSEPRKFDPDRFLPDRKPSPEIYFPFGAGPRTCIGNQFALQELVIMTVCFLKQLRLRPVEGFPVEPDALITLRPKWGMKLKPEPRW</sequence>
<evidence type="ECO:0000256" key="3">
    <source>
        <dbReference type="ARBA" id="ARBA00022723"/>
    </source>
</evidence>
<reference evidence="9 10" key="1">
    <citation type="submission" date="2020-04" db="EMBL/GenBank/DDBJ databases">
        <title>Luteolibacter sp. G-1-1-1 isolated from soil.</title>
        <authorList>
            <person name="Dahal R.H."/>
        </authorList>
    </citation>
    <scope>NUCLEOTIDE SEQUENCE [LARGE SCALE GENOMIC DNA]</scope>
    <source>
        <strain evidence="9 10">G-1-1-1</strain>
    </source>
</reference>
<dbReference type="Proteomes" id="UP000501812">
    <property type="component" value="Chromosome"/>
</dbReference>
<name>A0A858RKY9_9BACT</name>
<dbReference type="SUPFAM" id="SSF48264">
    <property type="entry name" value="Cytochrome P450"/>
    <property type="match status" value="1"/>
</dbReference>
<dbReference type="GO" id="GO:0004497">
    <property type="term" value="F:monooxygenase activity"/>
    <property type="evidence" value="ECO:0007669"/>
    <property type="project" value="UniProtKB-KW"/>
</dbReference>
<dbReference type="GO" id="GO:0020037">
    <property type="term" value="F:heme binding"/>
    <property type="evidence" value="ECO:0007669"/>
    <property type="project" value="InterPro"/>
</dbReference>
<keyword evidence="2 7" id="KW-0349">Heme</keyword>
<gene>
    <name evidence="9" type="ORF">HHL09_16965</name>
</gene>
<dbReference type="PRINTS" id="PR00385">
    <property type="entry name" value="P450"/>
</dbReference>
<accession>A0A858RKY9</accession>
<evidence type="ECO:0000256" key="7">
    <source>
        <dbReference type="PIRSR" id="PIRSR602401-1"/>
    </source>
</evidence>
<evidence type="ECO:0000256" key="6">
    <source>
        <dbReference type="ARBA" id="ARBA00023033"/>
    </source>
</evidence>
<keyword evidence="3 7" id="KW-0479">Metal-binding</keyword>
<dbReference type="InterPro" id="IPR001128">
    <property type="entry name" value="Cyt_P450"/>
</dbReference>
<dbReference type="Pfam" id="PF00067">
    <property type="entry name" value="p450"/>
    <property type="match status" value="1"/>
</dbReference>
<dbReference type="PANTHER" id="PTHR24291">
    <property type="entry name" value="CYTOCHROME P450 FAMILY 4"/>
    <property type="match status" value="1"/>
</dbReference>
<dbReference type="GO" id="GO:0016705">
    <property type="term" value="F:oxidoreductase activity, acting on paired donors, with incorporation or reduction of molecular oxygen"/>
    <property type="evidence" value="ECO:0007669"/>
    <property type="project" value="InterPro"/>
</dbReference>
<dbReference type="InterPro" id="IPR002401">
    <property type="entry name" value="Cyt_P450_E_grp-I"/>
</dbReference>
<feature type="binding site" description="axial binding residue" evidence="7">
    <location>
        <position position="393"/>
    </location>
    <ligand>
        <name>heme</name>
        <dbReference type="ChEBI" id="CHEBI:30413"/>
    </ligand>
    <ligandPart>
        <name>Fe</name>
        <dbReference type="ChEBI" id="CHEBI:18248"/>
    </ligandPart>
</feature>
<organism evidence="9 10">
    <name type="scientific">Luteolibacter luteus</name>
    <dbReference type="NCBI Taxonomy" id="2728835"/>
    <lineage>
        <taxon>Bacteria</taxon>
        <taxon>Pseudomonadati</taxon>
        <taxon>Verrucomicrobiota</taxon>
        <taxon>Verrucomicrobiia</taxon>
        <taxon>Verrucomicrobiales</taxon>
        <taxon>Verrucomicrobiaceae</taxon>
        <taxon>Luteolibacter</taxon>
    </lineage>
</organism>
<dbReference type="Gene3D" id="1.10.630.10">
    <property type="entry name" value="Cytochrome P450"/>
    <property type="match status" value="1"/>
</dbReference>
<evidence type="ECO:0000256" key="2">
    <source>
        <dbReference type="ARBA" id="ARBA00022617"/>
    </source>
</evidence>
<evidence type="ECO:0000313" key="10">
    <source>
        <dbReference type="Proteomes" id="UP000501812"/>
    </source>
</evidence>
<comment type="cofactor">
    <cofactor evidence="7">
        <name>heme</name>
        <dbReference type="ChEBI" id="CHEBI:30413"/>
    </cofactor>
</comment>
<dbReference type="InterPro" id="IPR050196">
    <property type="entry name" value="Cytochrome_P450_Monoox"/>
</dbReference>
<dbReference type="InterPro" id="IPR036396">
    <property type="entry name" value="Cyt_P450_sf"/>
</dbReference>
<protein>
    <submittedName>
        <fullName evidence="9">Cytochrome P450</fullName>
    </submittedName>
</protein>
<dbReference type="CDD" id="cd20620">
    <property type="entry name" value="CYP132-like"/>
    <property type="match status" value="1"/>
</dbReference>
<dbReference type="EMBL" id="CP051774">
    <property type="protein sequence ID" value="QJE97405.1"/>
    <property type="molecule type" value="Genomic_DNA"/>
</dbReference>
<keyword evidence="6 8" id="KW-0503">Monooxygenase</keyword>
<dbReference type="InterPro" id="IPR017972">
    <property type="entry name" value="Cyt_P450_CS"/>
</dbReference>
<dbReference type="PROSITE" id="PS00086">
    <property type="entry name" value="CYTOCHROME_P450"/>
    <property type="match status" value="1"/>
</dbReference>
<dbReference type="GO" id="GO:0005506">
    <property type="term" value="F:iron ion binding"/>
    <property type="evidence" value="ECO:0007669"/>
    <property type="project" value="InterPro"/>
</dbReference>
<evidence type="ECO:0000256" key="1">
    <source>
        <dbReference type="ARBA" id="ARBA00010617"/>
    </source>
</evidence>
<evidence type="ECO:0000256" key="5">
    <source>
        <dbReference type="ARBA" id="ARBA00023004"/>
    </source>
</evidence>
<evidence type="ECO:0000256" key="8">
    <source>
        <dbReference type="RuleBase" id="RU000461"/>
    </source>
</evidence>
<keyword evidence="10" id="KW-1185">Reference proteome</keyword>
<dbReference type="KEGG" id="luo:HHL09_16965"/>